<evidence type="ECO:0000313" key="5">
    <source>
        <dbReference type="Proteomes" id="UP001085076"/>
    </source>
</evidence>
<dbReference type="InterPro" id="IPR052210">
    <property type="entry name" value="LysM1-like"/>
</dbReference>
<keyword evidence="1" id="KW-0147">Chitin-binding</keyword>
<dbReference type="InterPro" id="IPR018392">
    <property type="entry name" value="LysM"/>
</dbReference>
<dbReference type="OrthoDB" id="1921017at2759"/>
<dbReference type="Proteomes" id="UP001085076">
    <property type="component" value="Miscellaneous, Linkage group lg01"/>
</dbReference>
<accession>A0A9D5D6B4</accession>
<evidence type="ECO:0000259" key="3">
    <source>
        <dbReference type="PROSITE" id="PS51782"/>
    </source>
</evidence>
<dbReference type="InterPro" id="IPR036779">
    <property type="entry name" value="LysM_dom_sf"/>
</dbReference>
<keyword evidence="2" id="KW-0843">Virulence</keyword>
<dbReference type="Gene3D" id="3.10.350.10">
    <property type="entry name" value="LysM domain"/>
    <property type="match status" value="1"/>
</dbReference>
<dbReference type="EMBL" id="JAGGNH010000001">
    <property type="protein sequence ID" value="KAJ0985267.1"/>
    <property type="molecule type" value="Genomic_DNA"/>
</dbReference>
<dbReference type="PROSITE" id="PS51782">
    <property type="entry name" value="LYSM"/>
    <property type="match status" value="1"/>
</dbReference>
<keyword evidence="5" id="KW-1185">Reference proteome</keyword>
<evidence type="ECO:0000256" key="2">
    <source>
        <dbReference type="ARBA" id="ARBA00023026"/>
    </source>
</evidence>
<name>A0A9D5D6B4_9LILI</name>
<dbReference type="Pfam" id="PF01476">
    <property type="entry name" value="LysM"/>
    <property type="match status" value="1"/>
</dbReference>
<organism evidence="4 5">
    <name type="scientific">Dioscorea zingiberensis</name>
    <dbReference type="NCBI Taxonomy" id="325984"/>
    <lineage>
        <taxon>Eukaryota</taxon>
        <taxon>Viridiplantae</taxon>
        <taxon>Streptophyta</taxon>
        <taxon>Embryophyta</taxon>
        <taxon>Tracheophyta</taxon>
        <taxon>Spermatophyta</taxon>
        <taxon>Magnoliopsida</taxon>
        <taxon>Liliopsida</taxon>
        <taxon>Dioscoreales</taxon>
        <taxon>Dioscoreaceae</taxon>
        <taxon>Dioscorea</taxon>
    </lineage>
</organism>
<proteinExistence type="predicted"/>
<reference evidence="4" key="1">
    <citation type="submission" date="2021-03" db="EMBL/GenBank/DDBJ databases">
        <authorList>
            <person name="Li Z."/>
            <person name="Yang C."/>
        </authorList>
    </citation>
    <scope>NUCLEOTIDE SEQUENCE</scope>
    <source>
        <strain evidence="4">Dzin_1.0</strain>
        <tissue evidence="4">Leaf</tissue>
    </source>
</reference>
<protein>
    <recommendedName>
        <fullName evidence="3">LysM domain-containing protein</fullName>
    </recommendedName>
</protein>
<sequence length="67" mass="7225">MGARFHGVTFKTSSPECDSVFGVQSGDTCFSVSQQFNLTSEEFNGINPNIDCLKIFVGQWLCVAGTA</sequence>
<comment type="caution">
    <text evidence="4">The sequence shown here is derived from an EMBL/GenBank/DDBJ whole genome shotgun (WGS) entry which is preliminary data.</text>
</comment>
<dbReference type="PANTHER" id="PTHR34997">
    <property type="entry name" value="AM15"/>
    <property type="match status" value="1"/>
</dbReference>
<reference evidence="4" key="2">
    <citation type="journal article" date="2022" name="Hortic Res">
        <title>The genome of Dioscorea zingiberensis sheds light on the biosynthesis, origin and evolution of the medicinally important diosgenin saponins.</title>
        <authorList>
            <person name="Li Y."/>
            <person name="Tan C."/>
            <person name="Li Z."/>
            <person name="Guo J."/>
            <person name="Li S."/>
            <person name="Chen X."/>
            <person name="Wang C."/>
            <person name="Dai X."/>
            <person name="Yang H."/>
            <person name="Song W."/>
            <person name="Hou L."/>
            <person name="Xu J."/>
            <person name="Tong Z."/>
            <person name="Xu A."/>
            <person name="Yuan X."/>
            <person name="Wang W."/>
            <person name="Yang Q."/>
            <person name="Chen L."/>
            <person name="Sun Z."/>
            <person name="Wang K."/>
            <person name="Pan B."/>
            <person name="Chen J."/>
            <person name="Bao Y."/>
            <person name="Liu F."/>
            <person name="Qi X."/>
            <person name="Gang D.R."/>
            <person name="Wen J."/>
            <person name="Li J."/>
        </authorList>
    </citation>
    <scope>NUCLEOTIDE SEQUENCE</scope>
    <source>
        <strain evidence="4">Dzin_1.0</strain>
    </source>
</reference>
<dbReference type="CDD" id="cd00118">
    <property type="entry name" value="LysM"/>
    <property type="match status" value="1"/>
</dbReference>
<evidence type="ECO:0000313" key="4">
    <source>
        <dbReference type="EMBL" id="KAJ0985267.1"/>
    </source>
</evidence>
<dbReference type="SMART" id="SM00257">
    <property type="entry name" value="LysM"/>
    <property type="match status" value="1"/>
</dbReference>
<dbReference type="PANTHER" id="PTHR34997:SF1">
    <property type="entry name" value="PEPTIDOGLYCAN-BINDING LYSIN DOMAIN"/>
    <property type="match status" value="1"/>
</dbReference>
<feature type="domain" description="LysM" evidence="3">
    <location>
        <begin position="19"/>
        <end position="63"/>
    </location>
</feature>
<evidence type="ECO:0000256" key="1">
    <source>
        <dbReference type="ARBA" id="ARBA00022669"/>
    </source>
</evidence>
<gene>
    <name evidence="4" type="ORF">J5N97_003623</name>
</gene>
<dbReference type="AlphaFoldDB" id="A0A9D5D6B4"/>
<dbReference type="SUPFAM" id="SSF54106">
    <property type="entry name" value="LysM domain"/>
    <property type="match status" value="1"/>
</dbReference>
<dbReference type="GO" id="GO:0008061">
    <property type="term" value="F:chitin binding"/>
    <property type="evidence" value="ECO:0007669"/>
    <property type="project" value="UniProtKB-KW"/>
</dbReference>